<comment type="caution">
    <text evidence="3">The sequence shown here is derived from an EMBL/GenBank/DDBJ whole genome shotgun (WGS) entry which is preliminary data.</text>
</comment>
<proteinExistence type="predicted"/>
<protein>
    <recommendedName>
        <fullName evidence="2">Nephrocystin 3-like N-terminal domain-containing protein</fullName>
    </recommendedName>
</protein>
<dbReference type="PANTHER" id="PTHR10039">
    <property type="entry name" value="AMELOGENIN"/>
    <property type="match status" value="1"/>
</dbReference>
<keyword evidence="4" id="KW-1185">Reference proteome</keyword>
<dbReference type="InterPro" id="IPR027417">
    <property type="entry name" value="P-loop_NTPase"/>
</dbReference>
<dbReference type="Gene3D" id="3.40.50.300">
    <property type="entry name" value="P-loop containing nucleotide triphosphate hydrolases"/>
    <property type="match status" value="1"/>
</dbReference>
<reference evidence="3 4" key="1">
    <citation type="submission" date="2019-10" db="EMBL/GenBank/DDBJ databases">
        <authorList>
            <person name="Palmer J.M."/>
        </authorList>
    </citation>
    <scope>NUCLEOTIDE SEQUENCE [LARGE SCALE GENOMIC DNA]</scope>
    <source>
        <strain evidence="3 4">TWF694</strain>
    </source>
</reference>
<dbReference type="AlphaFoldDB" id="A0AAV9X0U6"/>
<dbReference type="Proteomes" id="UP001365542">
    <property type="component" value="Unassembled WGS sequence"/>
</dbReference>
<organism evidence="3 4">
    <name type="scientific">Orbilia ellipsospora</name>
    <dbReference type="NCBI Taxonomy" id="2528407"/>
    <lineage>
        <taxon>Eukaryota</taxon>
        <taxon>Fungi</taxon>
        <taxon>Dikarya</taxon>
        <taxon>Ascomycota</taxon>
        <taxon>Pezizomycotina</taxon>
        <taxon>Orbiliomycetes</taxon>
        <taxon>Orbiliales</taxon>
        <taxon>Orbiliaceae</taxon>
        <taxon>Orbilia</taxon>
    </lineage>
</organism>
<name>A0AAV9X0U6_9PEZI</name>
<feature type="domain" description="Nephrocystin 3-like N-terminal" evidence="2">
    <location>
        <begin position="318"/>
        <end position="485"/>
    </location>
</feature>
<gene>
    <name evidence="3" type="ORF">TWF694_003066</name>
</gene>
<evidence type="ECO:0000313" key="4">
    <source>
        <dbReference type="Proteomes" id="UP001365542"/>
    </source>
</evidence>
<dbReference type="EMBL" id="JAVHJO010000012">
    <property type="protein sequence ID" value="KAK6531903.1"/>
    <property type="molecule type" value="Genomic_DNA"/>
</dbReference>
<evidence type="ECO:0000256" key="1">
    <source>
        <dbReference type="ARBA" id="ARBA00022737"/>
    </source>
</evidence>
<dbReference type="PANTHER" id="PTHR10039:SF16">
    <property type="entry name" value="GPI INOSITOL-DEACYLASE"/>
    <property type="match status" value="1"/>
</dbReference>
<dbReference type="InterPro" id="IPR056884">
    <property type="entry name" value="NPHP3-like_N"/>
</dbReference>
<evidence type="ECO:0000313" key="3">
    <source>
        <dbReference type="EMBL" id="KAK6531903.1"/>
    </source>
</evidence>
<evidence type="ECO:0000259" key="2">
    <source>
        <dbReference type="Pfam" id="PF24883"/>
    </source>
</evidence>
<dbReference type="Pfam" id="PF24883">
    <property type="entry name" value="NPHP3_N"/>
    <property type="match status" value="1"/>
</dbReference>
<sequence>MGLEPNATDPSPPKSSLFTNAYRKASTKFAETTGKHIGNDATQRAQLTAFLAPPSGHDEFEKLRNTCEKLSGQAEGLDQKGKAARLIETLGTIKTVGDGVISAAPETVSIVWFGISSLISIATVKLEIRIMICDTCESISEMIQDCLRWEGRTNEVSPSARSTSDSGRIDIWDSAVPELLGCIFDFLWHARPHRDANRLQRAKSTIKETFTKELQAKVENLLKAHEKVIRLVQAHFEDAVFEKTRDTEERLKRISENMKGTVSSITNMLDQIEFDMLCTELARQRDKLPRASAHTLHFQSLNDRASLILEQRRGHLAEWFFDKEAAYKNWKAWEKRSESPMLCLESPRGHGKSMLMLCLKQRLEKELYESRKPIILSFFFKQGDQNLQDARTALQTILRQLLDRDELLHSVEIVGQCVEILNPRFGKHGENADAQITNDLAEISSLSETIRKISILLPRVYIMLDALDECIDRQEKGLVPLVVSMANPEIRICG</sequence>
<keyword evidence="1" id="KW-0677">Repeat</keyword>
<accession>A0AAV9X0U6</accession>